<reference evidence="1" key="1">
    <citation type="journal article" date="2021" name="PLoS Biol.">
        <title>Systematic exploration of Escherichia coli phage-host interactions with the BASEL phage collection.</title>
        <authorList>
            <person name="Maffei E."/>
            <person name="Shaidullina A."/>
            <person name="Burkolter M."/>
            <person name="Heyer Y."/>
            <person name="Estermann F."/>
            <person name="Druelle V."/>
            <person name="Sauer P."/>
            <person name="Willi L."/>
            <person name="Michaelis S."/>
            <person name="Hilbi H."/>
            <person name="Thaler D.S."/>
            <person name="Harms A."/>
        </authorList>
    </citation>
    <scope>NUCLEOTIDE SEQUENCE</scope>
    <source>
        <strain evidence="1">Bas02</strain>
    </source>
</reference>
<dbReference type="EMBL" id="MZ501080">
    <property type="protein sequence ID" value="QXV80843.1"/>
    <property type="molecule type" value="Genomic_DNA"/>
</dbReference>
<name>A0AAE7VUN5_9CAUD</name>
<gene>
    <name evidence="1" type="ORF">bas02_0077</name>
</gene>
<keyword evidence="2" id="KW-1185">Reference proteome</keyword>
<evidence type="ECO:0000313" key="1">
    <source>
        <dbReference type="EMBL" id="QXV80843.1"/>
    </source>
</evidence>
<proteinExistence type="predicted"/>
<organism evidence="1 2">
    <name type="scientific">Escherichia phage JeanPiccard</name>
    <dbReference type="NCBI Taxonomy" id="2851955"/>
    <lineage>
        <taxon>Viruses</taxon>
        <taxon>Duplodnaviria</taxon>
        <taxon>Heunggongvirae</taxon>
        <taxon>Uroviricota</taxon>
        <taxon>Caudoviricetes</taxon>
        <taxon>Drexlerviridae</taxon>
        <taxon>Braunvirinae</taxon>
    </lineage>
</organism>
<accession>A0AAE7VUN5</accession>
<sequence>MRTLRQILHGCKKHHYVYFRDIKWFEDAHFLDGYKTKLVCKKCMHVENSMVDMMICRSTLDYIAYGKLKHPPVKP</sequence>
<dbReference type="Proteomes" id="UP000828140">
    <property type="component" value="Segment"/>
</dbReference>
<evidence type="ECO:0000313" key="2">
    <source>
        <dbReference type="Proteomes" id="UP000828140"/>
    </source>
</evidence>
<protein>
    <submittedName>
        <fullName evidence="1">Uncharacterized protein</fullName>
    </submittedName>
</protein>